<dbReference type="Pfam" id="PF09323">
    <property type="entry name" value="DUF1980"/>
    <property type="match status" value="1"/>
</dbReference>
<keyword evidence="2" id="KW-0472">Membrane</keyword>
<dbReference type="GeneID" id="77012006"/>
<proteinExistence type="predicted"/>
<comment type="caution">
    <text evidence="5">The sequence shown here is derived from an EMBL/GenBank/DDBJ whole genome shotgun (WGS) entry which is preliminary data.</text>
</comment>
<dbReference type="InterPro" id="IPR052955">
    <property type="entry name" value="UPF0703_membrane_permease"/>
</dbReference>
<sequence>MKDRKSITLFHHIVRTVLLLGLSVYIAFLVETDSLQLYIGVRIMPLVKASALAVYALAVIQGFIAYRSYKGSVIECDCCGNPPARSRTKASVLYGVLALPLLLGFLLPDTVLGGSFANKKGMILGAAASPYAASGYSPPKATSSDSSDAPAGSSGHSSDGSPASTLAEEEGTANAAGPAESSDSLDGLFQAEDEFERELAELAKRIYVLPVINVKPEIYMEILSSVVVFKEQFIGKEIEIAGFVYREPGLADNQLVIGRIAVQCCTADATPYGVLAEFNGASELKDDTWVKLKGTIGQTEYNGNAIIKIDATESNLIERPDNPYIYPNFDFLNASVE</sequence>
<dbReference type="PATRIC" id="fig|44252.3.peg.708"/>
<name>A0A091A4U9_PAEMA</name>
<evidence type="ECO:0000256" key="2">
    <source>
        <dbReference type="SAM" id="Phobius"/>
    </source>
</evidence>
<feature type="transmembrane region" description="Helical" evidence="2">
    <location>
        <begin position="12"/>
        <end position="30"/>
    </location>
</feature>
<protein>
    <recommendedName>
        <fullName evidence="7">TIGR03943 family protein</fullName>
    </recommendedName>
</protein>
<keyword evidence="6" id="KW-1185">Reference proteome</keyword>
<feature type="domain" description="DUF1980" evidence="3">
    <location>
        <begin position="14"/>
        <end position="122"/>
    </location>
</feature>
<feature type="transmembrane region" description="Helical" evidence="2">
    <location>
        <begin position="50"/>
        <end position="69"/>
    </location>
</feature>
<dbReference type="InterPro" id="IPR048493">
    <property type="entry name" value="DUF1980_N"/>
</dbReference>
<evidence type="ECO:0008006" key="7">
    <source>
        <dbReference type="Google" id="ProtNLM"/>
    </source>
</evidence>
<evidence type="ECO:0000313" key="6">
    <source>
        <dbReference type="Proteomes" id="UP000029278"/>
    </source>
</evidence>
<keyword evidence="2" id="KW-0812">Transmembrane</keyword>
<dbReference type="Pfam" id="PF21537">
    <property type="entry name" value="DUF1980_C"/>
    <property type="match status" value="1"/>
</dbReference>
<evidence type="ECO:0000259" key="4">
    <source>
        <dbReference type="Pfam" id="PF21537"/>
    </source>
</evidence>
<dbReference type="PANTHER" id="PTHR40047:SF1">
    <property type="entry name" value="UPF0703 PROTEIN YCGQ"/>
    <property type="match status" value="1"/>
</dbReference>
<dbReference type="AlphaFoldDB" id="A0A091A4U9"/>
<dbReference type="RefSeq" id="WP_036620591.1">
    <property type="nucleotide sequence ID" value="NZ_JAKOBR010000042.1"/>
</dbReference>
<feature type="transmembrane region" description="Helical" evidence="2">
    <location>
        <begin position="90"/>
        <end position="107"/>
    </location>
</feature>
<dbReference type="OrthoDB" id="9770408at2"/>
<dbReference type="EMBL" id="JMQA01000012">
    <property type="protein sequence ID" value="KFN11321.1"/>
    <property type="molecule type" value="Genomic_DNA"/>
</dbReference>
<keyword evidence="2" id="KW-1133">Transmembrane helix</keyword>
<dbReference type="InterPro" id="IPR015402">
    <property type="entry name" value="DUF1980"/>
</dbReference>
<dbReference type="NCBIfam" id="TIGR03943">
    <property type="entry name" value="TIGR03943 family putative permease subunit"/>
    <property type="match status" value="1"/>
</dbReference>
<accession>A0A091A4U9</accession>
<feature type="compositionally biased region" description="Low complexity" evidence="1">
    <location>
        <begin position="139"/>
        <end position="164"/>
    </location>
</feature>
<dbReference type="HOGENOM" id="CLU_070027_1_0_9"/>
<gene>
    <name evidence="5" type="ORF">DJ90_2363</name>
</gene>
<reference evidence="5 6" key="1">
    <citation type="submission" date="2014-04" db="EMBL/GenBank/DDBJ databases">
        <authorList>
            <person name="Bishop-Lilly K.A."/>
            <person name="Broomall S.M."/>
            <person name="Chain P.S."/>
            <person name="Chertkov O."/>
            <person name="Coyne S.R."/>
            <person name="Daligault H.E."/>
            <person name="Davenport K.W."/>
            <person name="Erkkila T."/>
            <person name="Frey K.G."/>
            <person name="Gibbons H.S."/>
            <person name="Gu W."/>
            <person name="Jaissle J."/>
            <person name="Johnson S.L."/>
            <person name="Koroleva G.I."/>
            <person name="Ladner J.T."/>
            <person name="Lo C.-C."/>
            <person name="Minogue T.D."/>
            <person name="Munk C."/>
            <person name="Palacios G.F."/>
            <person name="Redden C.L."/>
            <person name="Rosenzweig C.N."/>
            <person name="Scholz M.B."/>
            <person name="Teshima H."/>
            <person name="Xu Y."/>
        </authorList>
    </citation>
    <scope>NUCLEOTIDE SEQUENCE [LARGE SCALE GENOMIC DNA]</scope>
    <source>
        <strain evidence="5 6">8244</strain>
    </source>
</reference>
<evidence type="ECO:0000259" key="3">
    <source>
        <dbReference type="Pfam" id="PF09323"/>
    </source>
</evidence>
<dbReference type="STRING" id="44252.DJ90_2363"/>
<dbReference type="InterPro" id="IPR048447">
    <property type="entry name" value="DUF1980_C"/>
</dbReference>
<feature type="domain" description="DUF1980" evidence="4">
    <location>
        <begin position="191"/>
        <end position="327"/>
    </location>
</feature>
<feature type="region of interest" description="Disordered" evidence="1">
    <location>
        <begin position="139"/>
        <end position="184"/>
    </location>
</feature>
<evidence type="ECO:0000313" key="5">
    <source>
        <dbReference type="EMBL" id="KFN11321.1"/>
    </source>
</evidence>
<dbReference type="PANTHER" id="PTHR40047">
    <property type="entry name" value="UPF0703 PROTEIN YCGQ"/>
    <property type="match status" value="1"/>
</dbReference>
<dbReference type="Proteomes" id="UP000029278">
    <property type="component" value="Unassembled WGS sequence"/>
</dbReference>
<organism evidence="5 6">
    <name type="scientific">Paenibacillus macerans</name>
    <name type="common">Bacillus macerans</name>
    <dbReference type="NCBI Taxonomy" id="44252"/>
    <lineage>
        <taxon>Bacteria</taxon>
        <taxon>Bacillati</taxon>
        <taxon>Bacillota</taxon>
        <taxon>Bacilli</taxon>
        <taxon>Bacillales</taxon>
        <taxon>Paenibacillaceae</taxon>
        <taxon>Paenibacillus</taxon>
    </lineage>
</organism>
<evidence type="ECO:0000256" key="1">
    <source>
        <dbReference type="SAM" id="MobiDB-lite"/>
    </source>
</evidence>